<protein>
    <recommendedName>
        <fullName evidence="10">Aspartokinase</fullName>
        <ecNumber evidence="10">2.7.2.4</ecNumber>
    </recommendedName>
</protein>
<dbReference type="InterPro" id="IPR054352">
    <property type="entry name" value="ACT_Aspartokinase"/>
</dbReference>
<dbReference type="NCBIfam" id="NF006540">
    <property type="entry name" value="PRK09034.1"/>
    <property type="match status" value="1"/>
</dbReference>
<dbReference type="GO" id="GO:0004072">
    <property type="term" value="F:aspartate kinase activity"/>
    <property type="evidence" value="ECO:0007669"/>
    <property type="project" value="UniProtKB-EC"/>
</dbReference>
<evidence type="ECO:0000259" key="12">
    <source>
        <dbReference type="Pfam" id="PF00696"/>
    </source>
</evidence>
<dbReference type="PANTHER" id="PTHR21499">
    <property type="entry name" value="ASPARTATE KINASE"/>
    <property type="match status" value="1"/>
</dbReference>
<evidence type="ECO:0000256" key="4">
    <source>
        <dbReference type="ARBA" id="ARBA00022679"/>
    </source>
</evidence>
<feature type="domain" description="Aspartate/glutamate/uridylate kinase" evidence="12">
    <location>
        <begin position="5"/>
        <end position="277"/>
    </location>
</feature>
<comment type="pathway">
    <text evidence="11">Amino-acid biosynthesis; L-threonine biosynthesis; L-threonine from L-aspartate: step 1/5.</text>
</comment>
<reference evidence="14 15" key="1">
    <citation type="submission" date="2020-06" db="EMBL/GenBank/DDBJ databases">
        <title>Anaerococcus sp. nov., isolated form swine feces.</title>
        <authorList>
            <person name="Yu S."/>
        </authorList>
    </citation>
    <scope>NUCLEOTIDE SEQUENCE [LARGE SCALE GENOMIC DNA]</scope>
    <source>
        <strain evidence="14 15">AGMB00486</strain>
    </source>
</reference>
<dbReference type="SUPFAM" id="SSF55021">
    <property type="entry name" value="ACT-like"/>
    <property type="match status" value="2"/>
</dbReference>
<evidence type="ECO:0000256" key="5">
    <source>
        <dbReference type="ARBA" id="ARBA00022741"/>
    </source>
</evidence>
<dbReference type="Proteomes" id="UP000540919">
    <property type="component" value="Unassembled WGS sequence"/>
</dbReference>
<keyword evidence="6 10" id="KW-0418">Kinase</keyword>
<dbReference type="NCBIfam" id="TIGR00657">
    <property type="entry name" value="asp_kinases"/>
    <property type="match status" value="1"/>
</dbReference>
<comment type="similarity">
    <text evidence="3 10">Belongs to the aspartokinase family.</text>
</comment>
<comment type="caution">
    <text evidence="14">The sequence shown here is derived from an EMBL/GenBank/DDBJ whole genome shotgun (WGS) entry which is preliminary data.</text>
</comment>
<dbReference type="EC" id="2.7.2.4" evidence="10"/>
<dbReference type="RefSeq" id="WP_176269478.1">
    <property type="nucleotide sequence ID" value="NZ_JABVBA010000002.1"/>
</dbReference>
<keyword evidence="11" id="KW-0028">Amino-acid biosynthesis</keyword>
<keyword evidence="4 10" id="KW-0808">Transferase</keyword>
<keyword evidence="8" id="KW-0220">Diaminopimelate biosynthesis</keyword>
<evidence type="ECO:0000256" key="1">
    <source>
        <dbReference type="ARBA" id="ARBA00003121"/>
    </source>
</evidence>
<evidence type="ECO:0000256" key="8">
    <source>
        <dbReference type="ARBA" id="ARBA00022915"/>
    </source>
</evidence>
<dbReference type="Pfam" id="PF00696">
    <property type="entry name" value="AA_kinase"/>
    <property type="match status" value="1"/>
</dbReference>
<dbReference type="InterPro" id="IPR045865">
    <property type="entry name" value="ACT-like_dom_sf"/>
</dbReference>
<comment type="pathway">
    <text evidence="2 11">Amino-acid biosynthesis; L-lysine biosynthesis via DAP pathway; (S)-tetrahydrodipicolinate from L-aspartate: step 1/4.</text>
</comment>
<dbReference type="InterPro" id="IPR001048">
    <property type="entry name" value="Asp/Glu/Uridylate_kinase"/>
</dbReference>
<comment type="pathway">
    <text evidence="11">Amino-acid biosynthesis; L-methionine biosynthesis via de novo pathway; L-homoserine from L-aspartate: step 1/3.</text>
</comment>
<dbReference type="Gene3D" id="3.40.1160.10">
    <property type="entry name" value="Acetylglutamate kinase-like"/>
    <property type="match status" value="1"/>
</dbReference>
<dbReference type="SUPFAM" id="SSF53633">
    <property type="entry name" value="Carbamate kinase-like"/>
    <property type="match status" value="1"/>
</dbReference>
<evidence type="ECO:0000256" key="6">
    <source>
        <dbReference type="ARBA" id="ARBA00022777"/>
    </source>
</evidence>
<dbReference type="InterPro" id="IPR036393">
    <property type="entry name" value="AceGlu_kinase-like_sf"/>
</dbReference>
<keyword evidence="7" id="KW-0067">ATP-binding</keyword>
<evidence type="ECO:0000256" key="9">
    <source>
        <dbReference type="ARBA" id="ARBA00047872"/>
    </source>
</evidence>
<evidence type="ECO:0000256" key="7">
    <source>
        <dbReference type="ARBA" id="ARBA00022840"/>
    </source>
</evidence>
<evidence type="ECO:0000313" key="15">
    <source>
        <dbReference type="Proteomes" id="UP000540919"/>
    </source>
</evidence>
<dbReference type="PANTHER" id="PTHR21499:SF67">
    <property type="entry name" value="ASPARTOKINASE 3"/>
    <property type="match status" value="1"/>
</dbReference>
<accession>A0ABX2N8F3</accession>
<dbReference type="Pfam" id="PF22468">
    <property type="entry name" value="ACT_9"/>
    <property type="match status" value="1"/>
</dbReference>
<keyword evidence="5" id="KW-0547">Nucleotide-binding</keyword>
<gene>
    <name evidence="14" type="ORF">HV819_03100</name>
</gene>
<dbReference type="EMBL" id="JABVBA010000002">
    <property type="protein sequence ID" value="NVF10981.1"/>
    <property type="molecule type" value="Genomic_DNA"/>
</dbReference>
<evidence type="ECO:0000256" key="10">
    <source>
        <dbReference type="RuleBase" id="RU003448"/>
    </source>
</evidence>
<proteinExistence type="inferred from homology"/>
<sequence>MKKTAKFGGSSVANSTQIKKVCDIVLNDKEICAVVISAPGKRYSNDIKVTDLLIDLYEKYRNKDPKYKEQLENIIKRYEEIVLDLKLDEKLLDDFRLILNKYLDEIDDSFYLENAIKSCGEDFNARLIAKYISSLGYKCSYLSPKEAGILVEHTINEPIILEETYNNIKRFKDDDRLFIIPGFYAISPQGKIITFQRGGSDITGSIVARGLECDIYENFTDMSYIYTAHPNLIDNPKPITNITYREMRELSYNGFEIFQEDAVAPLLKNNIKIQVKNTNDPNNGGTIIETKRNNIKENPIIGISNVGDFLAFNITEYLMNKQVGYINKLLDIFEYQHIPVEHIPTGIDSLSILIRKKYITSEFQMQNIINTIKTNFDFDEFEIIDDLSAIAIVGEGLKNIMTQTLYKISKTFDEENIKLEAIIQGASNNSLFVFIKKENEKLAIQKLYKEFFN</sequence>
<evidence type="ECO:0000256" key="2">
    <source>
        <dbReference type="ARBA" id="ARBA00004766"/>
    </source>
</evidence>
<feature type="domain" description="Aspartokinase ACT" evidence="13">
    <location>
        <begin position="390"/>
        <end position="451"/>
    </location>
</feature>
<evidence type="ECO:0000313" key="14">
    <source>
        <dbReference type="EMBL" id="NVF10981.1"/>
    </source>
</evidence>
<comment type="function">
    <text evidence="1">Catalyzes the phosphorylation of the beta-carboxyl group of aspartic acid with ATP to yield 4-phospho-L-aspartate, which is involved in the branched biosynthetic pathway leading to the biosynthesis of amino acids threonine, isoleucine and methionine.</text>
</comment>
<dbReference type="Gene3D" id="3.30.2130.10">
    <property type="entry name" value="VC0802-like"/>
    <property type="match status" value="1"/>
</dbReference>
<keyword evidence="15" id="KW-1185">Reference proteome</keyword>
<dbReference type="InterPro" id="IPR001341">
    <property type="entry name" value="Asp_kinase"/>
</dbReference>
<evidence type="ECO:0000256" key="11">
    <source>
        <dbReference type="RuleBase" id="RU004249"/>
    </source>
</evidence>
<evidence type="ECO:0000259" key="13">
    <source>
        <dbReference type="Pfam" id="PF22468"/>
    </source>
</evidence>
<evidence type="ECO:0000256" key="3">
    <source>
        <dbReference type="ARBA" id="ARBA00010122"/>
    </source>
</evidence>
<organism evidence="14 15">
    <name type="scientific">Anaerococcus faecalis</name>
    <dbReference type="NCBI Taxonomy" id="2742993"/>
    <lineage>
        <taxon>Bacteria</taxon>
        <taxon>Bacillati</taxon>
        <taxon>Bacillota</taxon>
        <taxon>Tissierellia</taxon>
        <taxon>Tissierellales</taxon>
        <taxon>Peptoniphilaceae</taxon>
        <taxon>Anaerococcus</taxon>
    </lineage>
</organism>
<name>A0ABX2N8F3_9FIRM</name>
<comment type="catalytic activity">
    <reaction evidence="9 10">
        <text>L-aspartate + ATP = 4-phospho-L-aspartate + ADP</text>
        <dbReference type="Rhea" id="RHEA:23776"/>
        <dbReference type="ChEBI" id="CHEBI:29991"/>
        <dbReference type="ChEBI" id="CHEBI:30616"/>
        <dbReference type="ChEBI" id="CHEBI:57535"/>
        <dbReference type="ChEBI" id="CHEBI:456216"/>
        <dbReference type="EC" id="2.7.2.4"/>
    </reaction>
</comment>